<feature type="chain" id="PRO_5013205026" description="Bacterial repeat domain-containing protein" evidence="1">
    <location>
        <begin position="25"/>
        <end position="334"/>
    </location>
</feature>
<sequence>MRHIFSSGIIAGLALLSFVTAALASNISSTEKYAWSETSGWINFAPSSGGVTLYVDHLEGFAWSESIGWIKLGSHTDGGSFIYANTSNADWGVNRIGDALSGFAWSETSGWINFAPSGGGVTINSTTGALDGFGWSEALGWLHLKGTATNADSYGVRVIMPTLTVTISGNGSVTSHNDSGTNYTCNTPGVCQPVTFNLSDTVTLTATGSNSTFSSWSGDYVSISNPGSITMSANKAVTATFSPGAATVKIDGDSTAYYSINSALAAPVQDATIRATAIGFAENVILQNSHTLTLTLKGGYSDSTFSSQTGYSTINGSLTISSGTLVVDKVVVGP</sequence>
<name>A0A1T4P911_9BACT</name>
<accession>A0A1T4P911</accession>
<dbReference type="RefSeq" id="WP_078790172.1">
    <property type="nucleotide sequence ID" value="NZ_FUWR01000009.1"/>
</dbReference>
<evidence type="ECO:0000313" key="3">
    <source>
        <dbReference type="Proteomes" id="UP000190102"/>
    </source>
</evidence>
<gene>
    <name evidence="2" type="ORF">SAMN02745119_01883</name>
</gene>
<reference evidence="3" key="1">
    <citation type="submission" date="2017-02" db="EMBL/GenBank/DDBJ databases">
        <authorList>
            <person name="Varghese N."/>
            <person name="Submissions S."/>
        </authorList>
    </citation>
    <scope>NUCLEOTIDE SEQUENCE [LARGE SCALE GENOMIC DNA]</scope>
    <source>
        <strain evidence="3">ATCC BAA-34</strain>
    </source>
</reference>
<organism evidence="2 3">
    <name type="scientific">Trichlorobacter thiogenes</name>
    <dbReference type="NCBI Taxonomy" id="115783"/>
    <lineage>
        <taxon>Bacteria</taxon>
        <taxon>Pseudomonadati</taxon>
        <taxon>Thermodesulfobacteriota</taxon>
        <taxon>Desulfuromonadia</taxon>
        <taxon>Geobacterales</taxon>
        <taxon>Geobacteraceae</taxon>
        <taxon>Trichlorobacter</taxon>
    </lineage>
</organism>
<feature type="signal peptide" evidence="1">
    <location>
        <begin position="1"/>
        <end position="24"/>
    </location>
</feature>
<evidence type="ECO:0000256" key="1">
    <source>
        <dbReference type="SAM" id="SignalP"/>
    </source>
</evidence>
<dbReference type="STRING" id="115783.SAMN02745119_01883"/>
<keyword evidence="3" id="KW-1185">Reference proteome</keyword>
<evidence type="ECO:0008006" key="4">
    <source>
        <dbReference type="Google" id="ProtNLM"/>
    </source>
</evidence>
<dbReference type="EMBL" id="FUWR01000009">
    <property type="protein sequence ID" value="SJZ87962.1"/>
    <property type="molecule type" value="Genomic_DNA"/>
</dbReference>
<dbReference type="OrthoDB" id="8774234at2"/>
<dbReference type="Proteomes" id="UP000190102">
    <property type="component" value="Unassembled WGS sequence"/>
</dbReference>
<evidence type="ECO:0000313" key="2">
    <source>
        <dbReference type="EMBL" id="SJZ87962.1"/>
    </source>
</evidence>
<dbReference type="AlphaFoldDB" id="A0A1T4P911"/>
<protein>
    <recommendedName>
        <fullName evidence="4">Bacterial repeat domain-containing protein</fullName>
    </recommendedName>
</protein>
<keyword evidence="1" id="KW-0732">Signal</keyword>
<proteinExistence type="predicted"/>